<comment type="caution">
    <text evidence="5">The sequence shown here is derived from an EMBL/GenBank/DDBJ whole genome shotgun (WGS) entry which is preliminary data.</text>
</comment>
<dbReference type="GO" id="GO:0016757">
    <property type="term" value="F:glycosyltransferase activity"/>
    <property type="evidence" value="ECO:0007669"/>
    <property type="project" value="UniProtKB-KW"/>
</dbReference>
<gene>
    <name evidence="5" type="ORF">CGZ93_05915</name>
</gene>
<sequence>MAVALLSYRSKPHCGGQGVYVRHLSRELAALGHRVTVYSGQPYPDLDPAPADGPGSIELIKVPSLDLYREPDPFRLPHPREYRDPIDVLEVATMLTGGFPEPMTFSLRVARLLRDQLAAGRRIDVVHDNQTLGRGLLEVQRVLPLVTTIHHPISQDRRTDRAAASSNSASASSSGRNPRAARAWRSSSAGMVGSVTGTRYPAGPDHWAQWYILVLDAWKVELCRVSRTRAWRPPRSNRRSCRSCPPPPSAPRSASCWIRSSPRGCGPVTPSPRSGNW</sequence>
<dbReference type="Proteomes" id="UP000216311">
    <property type="component" value="Unassembled WGS sequence"/>
</dbReference>
<keyword evidence="1" id="KW-0328">Glycosyltransferase</keyword>
<dbReference type="Pfam" id="PF13439">
    <property type="entry name" value="Glyco_transf_4"/>
    <property type="match status" value="1"/>
</dbReference>
<evidence type="ECO:0000259" key="4">
    <source>
        <dbReference type="Pfam" id="PF13439"/>
    </source>
</evidence>
<accession>A0A255H783</accession>
<proteinExistence type="predicted"/>
<evidence type="ECO:0000313" key="5">
    <source>
        <dbReference type="EMBL" id="OYO23535.1"/>
    </source>
</evidence>
<dbReference type="Gene3D" id="3.40.50.2000">
    <property type="entry name" value="Glycogen Phosphorylase B"/>
    <property type="match status" value="1"/>
</dbReference>
<evidence type="ECO:0000313" key="6">
    <source>
        <dbReference type="Proteomes" id="UP000216311"/>
    </source>
</evidence>
<keyword evidence="2" id="KW-0808">Transferase</keyword>
<dbReference type="OrthoDB" id="8555507at2"/>
<dbReference type="EMBL" id="NMVQ01000007">
    <property type="protein sequence ID" value="OYO23535.1"/>
    <property type="molecule type" value="Genomic_DNA"/>
</dbReference>
<feature type="domain" description="Glycosyltransferase subfamily 4-like N-terminal" evidence="4">
    <location>
        <begin position="15"/>
        <end position="159"/>
    </location>
</feature>
<evidence type="ECO:0000256" key="2">
    <source>
        <dbReference type="ARBA" id="ARBA00022679"/>
    </source>
</evidence>
<feature type="region of interest" description="Disordered" evidence="3">
    <location>
        <begin position="233"/>
        <end position="277"/>
    </location>
</feature>
<feature type="compositionally biased region" description="Low complexity" evidence="3">
    <location>
        <begin position="162"/>
        <end position="185"/>
    </location>
</feature>
<organism evidence="5 6">
    <name type="scientific">Enemella dayhoffiae</name>
    <dbReference type="NCBI Taxonomy" id="2016507"/>
    <lineage>
        <taxon>Bacteria</taxon>
        <taxon>Bacillati</taxon>
        <taxon>Actinomycetota</taxon>
        <taxon>Actinomycetes</taxon>
        <taxon>Propionibacteriales</taxon>
        <taxon>Propionibacteriaceae</taxon>
        <taxon>Enemella</taxon>
    </lineage>
</organism>
<dbReference type="InterPro" id="IPR028098">
    <property type="entry name" value="Glyco_trans_4-like_N"/>
</dbReference>
<keyword evidence="6" id="KW-1185">Reference proteome</keyword>
<feature type="region of interest" description="Disordered" evidence="3">
    <location>
        <begin position="153"/>
        <end position="185"/>
    </location>
</feature>
<evidence type="ECO:0000256" key="3">
    <source>
        <dbReference type="SAM" id="MobiDB-lite"/>
    </source>
</evidence>
<dbReference type="AlphaFoldDB" id="A0A255H783"/>
<protein>
    <recommendedName>
        <fullName evidence="4">Glycosyltransferase subfamily 4-like N-terminal domain-containing protein</fullName>
    </recommendedName>
</protein>
<dbReference type="SUPFAM" id="SSF53756">
    <property type="entry name" value="UDP-Glycosyltransferase/glycogen phosphorylase"/>
    <property type="match status" value="1"/>
</dbReference>
<evidence type="ECO:0000256" key="1">
    <source>
        <dbReference type="ARBA" id="ARBA00022676"/>
    </source>
</evidence>
<name>A0A255H783_9ACTN</name>
<reference evidence="5 6" key="1">
    <citation type="submission" date="2017-07" db="EMBL/GenBank/DDBJ databases">
        <title>Draft whole genome sequences of clinical Proprionibacteriaceae strains.</title>
        <authorList>
            <person name="Bernier A.-M."/>
            <person name="Bernard K."/>
            <person name="Domingo M.-C."/>
        </authorList>
    </citation>
    <scope>NUCLEOTIDE SEQUENCE [LARGE SCALE GENOMIC DNA]</scope>
    <source>
        <strain evidence="5 6">NML 130396</strain>
    </source>
</reference>